<dbReference type="EMBL" id="LVJN01000016">
    <property type="protein sequence ID" value="OSM06255.1"/>
    <property type="molecule type" value="Genomic_DNA"/>
</dbReference>
<dbReference type="GO" id="GO:1990195">
    <property type="term" value="C:macrolide transmembrane transporter complex"/>
    <property type="evidence" value="ECO:0007669"/>
    <property type="project" value="InterPro"/>
</dbReference>
<name>A0A1Y2K7T2_9PROT</name>
<evidence type="ECO:0000313" key="3">
    <source>
        <dbReference type="EMBL" id="OSM06255.1"/>
    </source>
</evidence>
<evidence type="ECO:0000256" key="2">
    <source>
        <dbReference type="ARBA" id="ARBA00023054"/>
    </source>
</evidence>
<keyword evidence="2" id="KW-0175">Coiled coil</keyword>
<dbReference type="AlphaFoldDB" id="A0A1Y2K7T2"/>
<comment type="subcellular location">
    <subcellularLocation>
        <location evidence="1">Cell envelope</location>
    </subcellularLocation>
</comment>
<dbReference type="STRING" id="1434232.MAIT1_01241"/>
<dbReference type="Proteomes" id="UP000194003">
    <property type="component" value="Unassembled WGS sequence"/>
</dbReference>
<sequence length="357" mass="37954">MENRFRIPRCPVNSGNIVANISVFQAVLGWEILMISRLLRGGIVVAALTLAGCGGDGPIGDAPLQGYVEGDYVRLAAPLAGELTTLSAQRGATIEAGATAFALERASETAQRDEAAGRLRAAQAQLADLQSGQRAEELKVIRAQLAQAEASRRLSSIELDRVAKLVRDKTLSQERLDSARAEDDVNRGHVAELLARLRVAELSARPDAIAAAEANVAAAQAALRQAQWRVDQKSVATAQGGLVEQTYYEPGEWVAAGQPVVSILPPENRKARFFIPEPLLGGVQVGAKVRLGCDGCGAPIAATIVYISPEAEYTPPVIYSQETRDKLVIMAEAKPDPADAVKLTVGQPLDVWLGETP</sequence>
<gene>
    <name evidence="3" type="ORF">MAIT1_01241</name>
</gene>
<proteinExistence type="predicted"/>
<evidence type="ECO:0000313" key="4">
    <source>
        <dbReference type="Proteomes" id="UP000194003"/>
    </source>
</evidence>
<dbReference type="SUPFAM" id="SSF111369">
    <property type="entry name" value="HlyD-like secretion proteins"/>
    <property type="match status" value="1"/>
</dbReference>
<dbReference type="GO" id="GO:0030313">
    <property type="term" value="C:cell envelope"/>
    <property type="evidence" value="ECO:0007669"/>
    <property type="project" value="UniProtKB-SubCell"/>
</dbReference>
<organism evidence="3 4">
    <name type="scientific">Magnetofaba australis IT-1</name>
    <dbReference type="NCBI Taxonomy" id="1434232"/>
    <lineage>
        <taxon>Bacteria</taxon>
        <taxon>Pseudomonadati</taxon>
        <taxon>Pseudomonadota</taxon>
        <taxon>Magnetococcia</taxon>
        <taxon>Magnetococcales</taxon>
        <taxon>Magnetococcaceae</taxon>
        <taxon>Magnetofaba</taxon>
    </lineage>
</organism>
<reference evidence="3 4" key="1">
    <citation type="journal article" date="2016" name="BMC Genomics">
        <title>Combined genomic and structural analyses of a cultured magnetotactic bacterium reveals its niche adaptation to a dynamic environment.</title>
        <authorList>
            <person name="Araujo A.C."/>
            <person name="Morillo V."/>
            <person name="Cypriano J."/>
            <person name="Teixeira L.C."/>
            <person name="Leao P."/>
            <person name="Lyra S."/>
            <person name="Almeida L.G."/>
            <person name="Bazylinski D.A."/>
            <person name="Vasconcellos A.T."/>
            <person name="Abreu F."/>
            <person name="Lins U."/>
        </authorList>
    </citation>
    <scope>NUCLEOTIDE SEQUENCE [LARGE SCALE GENOMIC DNA]</scope>
    <source>
        <strain evidence="3 4">IT-1</strain>
    </source>
</reference>
<dbReference type="GO" id="GO:1990961">
    <property type="term" value="P:xenobiotic detoxification by transmembrane export across the plasma membrane"/>
    <property type="evidence" value="ECO:0007669"/>
    <property type="project" value="InterPro"/>
</dbReference>
<protein>
    <submittedName>
        <fullName evidence="3">Putative secretion protein HlyD family protein</fullName>
    </submittedName>
</protein>
<dbReference type="GO" id="GO:0019898">
    <property type="term" value="C:extrinsic component of membrane"/>
    <property type="evidence" value="ECO:0007669"/>
    <property type="project" value="InterPro"/>
</dbReference>
<dbReference type="PANTHER" id="PTHR32347:SF23">
    <property type="entry name" value="BLL5650 PROTEIN"/>
    <property type="match status" value="1"/>
</dbReference>
<dbReference type="PANTHER" id="PTHR32347">
    <property type="entry name" value="EFFLUX SYSTEM COMPONENT YKNX-RELATED"/>
    <property type="match status" value="1"/>
</dbReference>
<accession>A0A1Y2K7T2</accession>
<dbReference type="Gene3D" id="2.40.30.170">
    <property type="match status" value="1"/>
</dbReference>
<evidence type="ECO:0000256" key="1">
    <source>
        <dbReference type="ARBA" id="ARBA00004196"/>
    </source>
</evidence>
<dbReference type="InterPro" id="IPR030190">
    <property type="entry name" value="MacA_alpha-hairpin_sf"/>
</dbReference>
<dbReference type="Gene3D" id="6.10.140.1990">
    <property type="match status" value="1"/>
</dbReference>
<dbReference type="InterPro" id="IPR050465">
    <property type="entry name" value="UPF0194_transport"/>
</dbReference>
<keyword evidence="4" id="KW-1185">Reference proteome</keyword>
<comment type="caution">
    <text evidence="3">The sequence shown here is derived from an EMBL/GenBank/DDBJ whole genome shotgun (WGS) entry which is preliminary data.</text>
</comment>